<keyword evidence="2" id="KW-1185">Reference proteome</keyword>
<reference evidence="1 2" key="1">
    <citation type="submission" date="2019-05" db="EMBL/GenBank/DDBJ databases">
        <title>Another draft genome of Portunus trituberculatus and its Hox gene families provides insights of decapod evolution.</title>
        <authorList>
            <person name="Jeong J.-H."/>
            <person name="Song I."/>
            <person name="Kim S."/>
            <person name="Choi T."/>
            <person name="Kim D."/>
            <person name="Ryu S."/>
            <person name="Kim W."/>
        </authorList>
    </citation>
    <scope>NUCLEOTIDE SEQUENCE [LARGE SCALE GENOMIC DNA]</scope>
    <source>
        <tissue evidence="1">Muscle</tissue>
    </source>
</reference>
<comment type="caution">
    <text evidence="1">The sequence shown here is derived from an EMBL/GenBank/DDBJ whole genome shotgun (WGS) entry which is preliminary data.</text>
</comment>
<name>A0A5B7H624_PORTR</name>
<protein>
    <submittedName>
        <fullName evidence="1">Uncharacterized protein</fullName>
    </submittedName>
</protein>
<organism evidence="1 2">
    <name type="scientific">Portunus trituberculatus</name>
    <name type="common">Swimming crab</name>
    <name type="synonym">Neptunus trituberculatus</name>
    <dbReference type="NCBI Taxonomy" id="210409"/>
    <lineage>
        <taxon>Eukaryota</taxon>
        <taxon>Metazoa</taxon>
        <taxon>Ecdysozoa</taxon>
        <taxon>Arthropoda</taxon>
        <taxon>Crustacea</taxon>
        <taxon>Multicrustacea</taxon>
        <taxon>Malacostraca</taxon>
        <taxon>Eumalacostraca</taxon>
        <taxon>Eucarida</taxon>
        <taxon>Decapoda</taxon>
        <taxon>Pleocyemata</taxon>
        <taxon>Brachyura</taxon>
        <taxon>Eubrachyura</taxon>
        <taxon>Portunoidea</taxon>
        <taxon>Portunidae</taxon>
        <taxon>Portuninae</taxon>
        <taxon>Portunus</taxon>
    </lineage>
</organism>
<proteinExistence type="predicted"/>
<dbReference type="EMBL" id="VSRR010022232">
    <property type="protein sequence ID" value="MPC64548.1"/>
    <property type="molecule type" value="Genomic_DNA"/>
</dbReference>
<accession>A0A5B7H624</accession>
<gene>
    <name evidence="1" type="ORF">E2C01_058666</name>
</gene>
<evidence type="ECO:0000313" key="2">
    <source>
        <dbReference type="Proteomes" id="UP000324222"/>
    </source>
</evidence>
<dbReference type="Proteomes" id="UP000324222">
    <property type="component" value="Unassembled WGS sequence"/>
</dbReference>
<sequence length="43" mass="4354">MPNGCPITQDMKVGIHHIAPTPGGQAPSCELGLGETIPLSSVV</sequence>
<dbReference type="AlphaFoldDB" id="A0A5B7H624"/>
<evidence type="ECO:0000313" key="1">
    <source>
        <dbReference type="EMBL" id="MPC64548.1"/>
    </source>
</evidence>